<evidence type="ECO:0000313" key="4">
    <source>
        <dbReference type="Proteomes" id="UP000799771"/>
    </source>
</evidence>
<evidence type="ECO:0000259" key="2">
    <source>
        <dbReference type="PROSITE" id="PS50181"/>
    </source>
</evidence>
<feature type="compositionally biased region" description="Basic residues" evidence="1">
    <location>
        <begin position="99"/>
        <end position="113"/>
    </location>
</feature>
<gene>
    <name evidence="3" type="ORF">P153DRAFT_326337</name>
</gene>
<dbReference type="CDD" id="cd09917">
    <property type="entry name" value="F-box_SF"/>
    <property type="match status" value="1"/>
</dbReference>
<feature type="region of interest" description="Disordered" evidence="1">
    <location>
        <begin position="316"/>
        <end position="352"/>
    </location>
</feature>
<dbReference type="InterPro" id="IPR001810">
    <property type="entry name" value="F-box_dom"/>
</dbReference>
<name>A0A6A6A284_9PLEO</name>
<feature type="compositionally biased region" description="Polar residues" evidence="1">
    <location>
        <begin position="57"/>
        <end position="66"/>
    </location>
</feature>
<feature type="region of interest" description="Disordered" evidence="1">
    <location>
        <begin position="84"/>
        <end position="132"/>
    </location>
</feature>
<organism evidence="3 4">
    <name type="scientific">Dothidotthia symphoricarpi CBS 119687</name>
    <dbReference type="NCBI Taxonomy" id="1392245"/>
    <lineage>
        <taxon>Eukaryota</taxon>
        <taxon>Fungi</taxon>
        <taxon>Dikarya</taxon>
        <taxon>Ascomycota</taxon>
        <taxon>Pezizomycotina</taxon>
        <taxon>Dothideomycetes</taxon>
        <taxon>Pleosporomycetidae</taxon>
        <taxon>Pleosporales</taxon>
        <taxon>Dothidotthiaceae</taxon>
        <taxon>Dothidotthia</taxon>
    </lineage>
</organism>
<dbReference type="OrthoDB" id="4194555at2759"/>
<dbReference type="Proteomes" id="UP000799771">
    <property type="component" value="Unassembled WGS sequence"/>
</dbReference>
<feature type="compositionally biased region" description="Polar residues" evidence="1">
    <location>
        <begin position="1"/>
        <end position="13"/>
    </location>
</feature>
<dbReference type="RefSeq" id="XP_033519241.1">
    <property type="nucleotide sequence ID" value="XM_033665293.1"/>
</dbReference>
<accession>A0A6A6A284</accession>
<keyword evidence="4" id="KW-1185">Reference proteome</keyword>
<feature type="region of interest" description="Disordered" evidence="1">
    <location>
        <begin position="1"/>
        <end position="67"/>
    </location>
</feature>
<reference evidence="3" key="1">
    <citation type="journal article" date="2020" name="Stud. Mycol.">
        <title>101 Dothideomycetes genomes: a test case for predicting lifestyles and emergence of pathogens.</title>
        <authorList>
            <person name="Haridas S."/>
            <person name="Albert R."/>
            <person name="Binder M."/>
            <person name="Bloem J."/>
            <person name="Labutti K."/>
            <person name="Salamov A."/>
            <person name="Andreopoulos B."/>
            <person name="Baker S."/>
            <person name="Barry K."/>
            <person name="Bills G."/>
            <person name="Bluhm B."/>
            <person name="Cannon C."/>
            <person name="Castanera R."/>
            <person name="Culley D."/>
            <person name="Daum C."/>
            <person name="Ezra D."/>
            <person name="Gonzalez J."/>
            <person name="Henrissat B."/>
            <person name="Kuo A."/>
            <person name="Liang C."/>
            <person name="Lipzen A."/>
            <person name="Lutzoni F."/>
            <person name="Magnuson J."/>
            <person name="Mondo S."/>
            <person name="Nolan M."/>
            <person name="Ohm R."/>
            <person name="Pangilinan J."/>
            <person name="Park H.-J."/>
            <person name="Ramirez L."/>
            <person name="Alfaro M."/>
            <person name="Sun H."/>
            <person name="Tritt A."/>
            <person name="Yoshinaga Y."/>
            <person name="Zwiers L.-H."/>
            <person name="Turgeon B."/>
            <person name="Goodwin S."/>
            <person name="Spatafora J."/>
            <person name="Crous P."/>
            <person name="Grigoriev I."/>
        </authorList>
    </citation>
    <scope>NUCLEOTIDE SEQUENCE</scope>
    <source>
        <strain evidence="3">CBS 119687</strain>
    </source>
</reference>
<protein>
    <recommendedName>
        <fullName evidence="2">F-box domain-containing protein</fullName>
    </recommendedName>
</protein>
<dbReference type="SMART" id="SM00256">
    <property type="entry name" value="FBOX"/>
    <property type="match status" value="1"/>
</dbReference>
<dbReference type="PROSITE" id="PS50181">
    <property type="entry name" value="FBOX"/>
    <property type="match status" value="1"/>
</dbReference>
<sequence>MDNTLDAQQPPEQSTSRRRKSRSYRERLPESDTSDNEPVTADASTSLPQPSARRISRTPSDASTAPASVPLRVVHPYYVNHGVQLPASNSVPTLDTPHHGRTRRRSLAARAHWHAGPDSAVGSPSQVSPRPRGGYRPYRNPSYQFSFEDDLSLALEDELLGRRLPEDEALDDDEQAQTYVESCQPVYPPSPGTSAAGARRSDPIPRRPRPGFDYTPEDWEEYGIQFDLARVGVAHSSDDTSLPLNRVMTGPMKRSRDKFESADSKDIPETLIGRGAVAAMLYHGTTPYPDANDIWPNFRSSAKLPAQYFLLDKNYPAPTESKSKRRPSKNLKKKMQLSMHADEKDDDLPDAHAGRPKWELPVELMELIAEYLNRDDIKSLRLVSKELNQSISQVIFKTVVVPFNTEIYGMLGSEQKLDLKGKKRARLDKPGYSWKNANGDEVYDGHGLDVFCGFGRHILKYGMSFEVNEDSLSRPPNKTLTEKKASFWGSYDWPYEDYRRFDAVAGLESAADETPRMKTAFKELSKVKELALSIDSGLGWLNGPDRSIRARILQRPPEVFGTSKDVPDRQAQAQRELWNHLEACHQGADKDIRLATLYKMDGSWPLCELKDASVLAMQQPDMPFLDPHLIHEATPHDTTEIQIPVSFDDPEALDRFVLTPSSSSTGILFSSIVPPTDAGQLLSPIIPASLTKAQKEWLLETEWAQRAFLSSYMLSIIDNPTSFNQIHTLNISRLSDRYILMLNRPDFWDTLPSLSNVTLMVIPGWRTVHKDEAGFVDTPGVNPCSGIDSFCELLKTHVACRPNITKLTIGWVSGGEHAEGLHARNKLLLPAPLIEVDSHADQTSISASDMATEQDPNKLRTSLLHFPHVTQLTLKNCWITPSSLLQFVKIHDVHSLKHLVLNSVSLTAMLRANGNANHAGQAGAALNVPMAGLWNVFNNNGGVQALAQVQAHVQPQNLPNHQQFLQVYIQSLIIQLQQLQANAGGIQQQQQITALQNQLQQQVVQIQNQIQLQILQQVQPQAQPQLQPLGQNQGPQNQVAQPFVNVNQVAALATQVSNMQQQVLAAGQPLPILANNIQAPPAQAAPAQAPAQAPAASQTLLRTQPREGSWLNVIDIISPGTNLSDFNSSHSQADSERSTALESIEFISCGYAKLPYAVFDQSAIEFPTALGAVTRNPFFVKRHSALIPAMLTAKWTHLGDIVQEVDLTELATLNAAWSLRTGWDDAEEARAVEFDGLMPGGTGRFTGKVRREDRVAQDDSAS</sequence>
<proteinExistence type="predicted"/>
<feature type="region of interest" description="Disordered" evidence="1">
    <location>
        <begin position="183"/>
        <end position="215"/>
    </location>
</feature>
<dbReference type="Pfam" id="PF00646">
    <property type="entry name" value="F-box"/>
    <property type="match status" value="1"/>
</dbReference>
<evidence type="ECO:0000313" key="3">
    <source>
        <dbReference type="EMBL" id="KAF2124848.1"/>
    </source>
</evidence>
<dbReference type="EMBL" id="ML977518">
    <property type="protein sequence ID" value="KAF2124848.1"/>
    <property type="molecule type" value="Genomic_DNA"/>
</dbReference>
<feature type="compositionally biased region" description="Basic residues" evidence="1">
    <location>
        <begin position="323"/>
        <end position="335"/>
    </location>
</feature>
<dbReference type="AlphaFoldDB" id="A0A6A6A284"/>
<dbReference type="GeneID" id="54405725"/>
<feature type="domain" description="F-box" evidence="2">
    <location>
        <begin position="354"/>
        <end position="399"/>
    </location>
</feature>
<evidence type="ECO:0000256" key="1">
    <source>
        <dbReference type="SAM" id="MobiDB-lite"/>
    </source>
</evidence>